<evidence type="ECO:0000313" key="2">
    <source>
        <dbReference type="Proteomes" id="UP000032180"/>
    </source>
</evidence>
<name>A0A0D9XM08_9ORYZ</name>
<dbReference type="EnsemblPlants" id="LPERR10G13240.1">
    <property type="protein sequence ID" value="LPERR10G13240.1"/>
    <property type="gene ID" value="LPERR10G13240"/>
</dbReference>
<reference evidence="2" key="2">
    <citation type="submission" date="2013-12" db="EMBL/GenBank/DDBJ databases">
        <authorList>
            <person name="Yu Y."/>
            <person name="Lee S."/>
            <person name="de Baynast K."/>
            <person name="Wissotski M."/>
            <person name="Liu L."/>
            <person name="Talag J."/>
            <person name="Goicoechea J."/>
            <person name="Angelova A."/>
            <person name="Jetty R."/>
            <person name="Kudrna D."/>
            <person name="Golser W."/>
            <person name="Rivera L."/>
            <person name="Zhang J."/>
            <person name="Wing R."/>
        </authorList>
    </citation>
    <scope>NUCLEOTIDE SEQUENCE</scope>
</reference>
<sequence length="252" mass="28463">MQSCWKVVINPAWKRRLKQESVDNVTGDDDGYRIRIKFLWYFMFLETDLDFSDMLRFAVHVPAAASADGMVIMMYHMERHDGGDGRRHAGIGRPRRRAAGHVQHRLDQAVRPLLGDDVTVVDRLHLAALPSKLLVVRVRVVPSSSSSSEPESFDVFELGRHDGGGELEWRKVDGDGVDGGNYDLFLDGHHATIFGCGGGGRIYYVHEKWMVGDAGVAAYCYRMRDGELECVYKPPPEDCMEQYSTKPSWFVP</sequence>
<evidence type="ECO:0000313" key="1">
    <source>
        <dbReference type="EnsemblPlants" id="LPERR10G13240.1"/>
    </source>
</evidence>
<evidence type="ECO:0008006" key="3">
    <source>
        <dbReference type="Google" id="ProtNLM"/>
    </source>
</evidence>
<reference evidence="1" key="3">
    <citation type="submission" date="2015-04" db="UniProtKB">
        <authorList>
            <consortium name="EnsemblPlants"/>
        </authorList>
    </citation>
    <scope>IDENTIFICATION</scope>
</reference>
<accession>A0A0D9XM08</accession>
<dbReference type="AlphaFoldDB" id="A0A0D9XM08"/>
<reference evidence="1 2" key="1">
    <citation type="submission" date="2012-08" db="EMBL/GenBank/DDBJ databases">
        <title>Oryza genome evolution.</title>
        <authorList>
            <person name="Wing R.A."/>
        </authorList>
    </citation>
    <scope>NUCLEOTIDE SEQUENCE</scope>
</reference>
<keyword evidence="2" id="KW-1185">Reference proteome</keyword>
<dbReference type="HOGENOM" id="CLU_037679_0_0_1"/>
<protein>
    <recommendedName>
        <fullName evidence="3">DUF295 domain-containing protein</fullName>
    </recommendedName>
</protein>
<proteinExistence type="predicted"/>
<dbReference type="Gramene" id="LPERR10G13240.1">
    <property type="protein sequence ID" value="LPERR10G13240.1"/>
    <property type="gene ID" value="LPERR10G13240"/>
</dbReference>
<dbReference type="Proteomes" id="UP000032180">
    <property type="component" value="Chromosome 10"/>
</dbReference>
<dbReference type="eggNOG" id="ENOG502R3CE">
    <property type="taxonomic scope" value="Eukaryota"/>
</dbReference>
<organism evidence="1 2">
    <name type="scientific">Leersia perrieri</name>
    <dbReference type="NCBI Taxonomy" id="77586"/>
    <lineage>
        <taxon>Eukaryota</taxon>
        <taxon>Viridiplantae</taxon>
        <taxon>Streptophyta</taxon>
        <taxon>Embryophyta</taxon>
        <taxon>Tracheophyta</taxon>
        <taxon>Spermatophyta</taxon>
        <taxon>Magnoliopsida</taxon>
        <taxon>Liliopsida</taxon>
        <taxon>Poales</taxon>
        <taxon>Poaceae</taxon>
        <taxon>BOP clade</taxon>
        <taxon>Oryzoideae</taxon>
        <taxon>Oryzeae</taxon>
        <taxon>Oryzinae</taxon>
        <taxon>Leersia</taxon>
    </lineage>
</organism>